<dbReference type="EMBL" id="QZWG01000010">
    <property type="protein sequence ID" value="RZB87111.1"/>
    <property type="molecule type" value="Genomic_DNA"/>
</dbReference>
<dbReference type="Proteomes" id="UP000289340">
    <property type="component" value="Chromosome 10"/>
</dbReference>
<feature type="domain" description="Putative plant transposon protein" evidence="2">
    <location>
        <begin position="70"/>
        <end position="270"/>
    </location>
</feature>
<dbReference type="InterPro" id="IPR046796">
    <property type="entry name" value="Transposase_32_dom"/>
</dbReference>
<comment type="caution">
    <text evidence="3">The sequence shown here is derived from an EMBL/GenBank/DDBJ whole genome shotgun (WGS) entry which is preliminary data.</text>
</comment>
<organism evidence="3 4">
    <name type="scientific">Glycine soja</name>
    <name type="common">Wild soybean</name>
    <dbReference type="NCBI Taxonomy" id="3848"/>
    <lineage>
        <taxon>Eukaryota</taxon>
        <taxon>Viridiplantae</taxon>
        <taxon>Streptophyta</taxon>
        <taxon>Embryophyta</taxon>
        <taxon>Tracheophyta</taxon>
        <taxon>Spermatophyta</taxon>
        <taxon>Magnoliopsida</taxon>
        <taxon>eudicotyledons</taxon>
        <taxon>Gunneridae</taxon>
        <taxon>Pentapetalae</taxon>
        <taxon>rosids</taxon>
        <taxon>fabids</taxon>
        <taxon>Fabales</taxon>
        <taxon>Fabaceae</taxon>
        <taxon>Papilionoideae</taxon>
        <taxon>50 kb inversion clade</taxon>
        <taxon>NPAAA clade</taxon>
        <taxon>indigoferoid/millettioid clade</taxon>
        <taxon>Phaseoleae</taxon>
        <taxon>Glycine</taxon>
        <taxon>Glycine subgen. Soja</taxon>
    </lineage>
</organism>
<evidence type="ECO:0000259" key="2">
    <source>
        <dbReference type="Pfam" id="PF20167"/>
    </source>
</evidence>
<reference evidence="3 4" key="1">
    <citation type="submission" date="2018-09" db="EMBL/GenBank/DDBJ databases">
        <title>A high-quality reference genome of wild soybean provides a powerful tool to mine soybean genomes.</title>
        <authorList>
            <person name="Xie M."/>
            <person name="Chung C.Y.L."/>
            <person name="Li M.-W."/>
            <person name="Wong F.-L."/>
            <person name="Chan T.-F."/>
            <person name="Lam H.-M."/>
        </authorList>
    </citation>
    <scope>NUCLEOTIDE SEQUENCE [LARGE SCALE GENOMIC DNA]</scope>
    <source>
        <strain evidence="4">cv. W05</strain>
        <tissue evidence="3">Hypocotyl of etiolated seedlings</tissue>
    </source>
</reference>
<accession>A0A445IM48</accession>
<name>A0A445IM48_GLYSO</name>
<evidence type="ECO:0000256" key="1">
    <source>
        <dbReference type="SAM" id="MobiDB-lite"/>
    </source>
</evidence>
<gene>
    <name evidence="3" type="ORF">D0Y65_026999</name>
</gene>
<feature type="region of interest" description="Disordered" evidence="1">
    <location>
        <begin position="1"/>
        <end position="28"/>
    </location>
</feature>
<keyword evidence="4" id="KW-1185">Reference proteome</keyword>
<feature type="compositionally biased region" description="Basic residues" evidence="1">
    <location>
        <begin position="1"/>
        <end position="13"/>
    </location>
</feature>
<feature type="region of interest" description="Disordered" evidence="1">
    <location>
        <begin position="377"/>
        <end position="416"/>
    </location>
</feature>
<evidence type="ECO:0000313" key="3">
    <source>
        <dbReference type="EMBL" id="RZB87111.1"/>
    </source>
</evidence>
<proteinExistence type="predicted"/>
<dbReference type="AlphaFoldDB" id="A0A445IM48"/>
<dbReference type="Pfam" id="PF20167">
    <property type="entry name" value="Transposase_32"/>
    <property type="match status" value="1"/>
</dbReference>
<evidence type="ECO:0000313" key="4">
    <source>
        <dbReference type="Proteomes" id="UP000289340"/>
    </source>
</evidence>
<sequence length="416" mass="46755">MAPRKLASKRSRKDKAAEGTSSAPEYDSHRFRSAVHQQRFEAIKGWSFLRERRVQLRDDEYTDFQEEIGRRRWASLVTPMAKFDPEIVLEFYANAWPTEEGVRDMRSWVRGQWIPFDADAIGQLLGYPLVLEEGQECEYGQRRNRSDGFDEEAIAQLLCIPGQDFARTAAGRRVRIMRTNMTTLTQIWMTLLLSNILPTDHNSDLPMPKCQLVYAILTRMSIHVAQLIADAIYIFAGMAPTRHPLDPDKSNRALGFPALITGLCQSFGVPVAPTKVIRPPITRAFIEKYCTQRQAQGDAPQAAGAPPPPHQADQAGAFDMEQYLRHLVRQQAANHRAHVRTHDCLYQMSLSMQSQGFASFSCPTPDQFRAEVAWPGDWPEAQAGEAPPEAPGDGEEAHEDEEMADLLDFLGGSGDT</sequence>
<feature type="compositionally biased region" description="Acidic residues" evidence="1">
    <location>
        <begin position="392"/>
        <end position="405"/>
    </location>
</feature>
<protein>
    <recommendedName>
        <fullName evidence="2">Putative plant transposon protein domain-containing protein</fullName>
    </recommendedName>
</protein>